<keyword evidence="2" id="KW-1185">Reference proteome</keyword>
<evidence type="ECO:0000313" key="2">
    <source>
        <dbReference type="Proteomes" id="UP000075902"/>
    </source>
</evidence>
<proteinExistence type="predicted"/>
<dbReference type="EnsemblMetazoa" id="AMEC017146-RA">
    <property type="protein sequence ID" value="AMEC017146-PA"/>
    <property type="gene ID" value="AMEC017146"/>
</dbReference>
<name>A0A182UB04_9DIPT</name>
<sequence>MHDFIKTCPSEPDPLPFPHAKLPFLDVDVVNGNGRSGGGASALRCHHCGWDTCGSHEELVECNLERVNQVHGNLQRLVNLTQFSELPNLGEFACFELRLTNAHGNRSGTVKSCTVQSAGMCELTDWKSVKVVGCSTCNDRDFCNGFNTLLPAKVDKGAGFSFSMYKPSSATFVPQPRVWCTAVTVFLVALFCRLPSTSL</sequence>
<protein>
    <submittedName>
        <fullName evidence="1">Uncharacterized protein</fullName>
    </submittedName>
</protein>
<evidence type="ECO:0000313" key="1">
    <source>
        <dbReference type="EnsemblMetazoa" id="AMEC017146-PA"/>
    </source>
</evidence>
<reference evidence="1" key="2">
    <citation type="submission" date="2020-05" db="UniProtKB">
        <authorList>
            <consortium name="EnsemblMetazoa"/>
        </authorList>
    </citation>
    <scope>IDENTIFICATION</scope>
    <source>
        <strain evidence="1">CM1001059</strain>
    </source>
</reference>
<reference evidence="2" key="1">
    <citation type="submission" date="2014-01" db="EMBL/GenBank/DDBJ databases">
        <title>The Genome Sequence of Anopheles melas CM1001059_A (V2).</title>
        <authorList>
            <consortium name="The Broad Institute Genomics Platform"/>
            <person name="Neafsey D.E."/>
            <person name="Besansky N."/>
            <person name="Howell P."/>
            <person name="Walton C."/>
            <person name="Young S.K."/>
            <person name="Zeng Q."/>
            <person name="Gargeya S."/>
            <person name="Fitzgerald M."/>
            <person name="Haas B."/>
            <person name="Abouelleil A."/>
            <person name="Allen A.W."/>
            <person name="Alvarado L."/>
            <person name="Arachchi H.M."/>
            <person name="Berlin A.M."/>
            <person name="Chapman S.B."/>
            <person name="Gainer-Dewar J."/>
            <person name="Goldberg J."/>
            <person name="Griggs A."/>
            <person name="Gujja S."/>
            <person name="Hansen M."/>
            <person name="Howarth C."/>
            <person name="Imamovic A."/>
            <person name="Ireland A."/>
            <person name="Larimer J."/>
            <person name="McCowan C."/>
            <person name="Murphy C."/>
            <person name="Pearson M."/>
            <person name="Poon T.W."/>
            <person name="Priest M."/>
            <person name="Roberts A."/>
            <person name="Saif S."/>
            <person name="Shea T."/>
            <person name="Sisk P."/>
            <person name="Sykes S."/>
            <person name="Wortman J."/>
            <person name="Nusbaum C."/>
            <person name="Birren B."/>
        </authorList>
    </citation>
    <scope>NUCLEOTIDE SEQUENCE [LARGE SCALE GENOMIC DNA]</scope>
    <source>
        <strain evidence="2">CM1001059</strain>
    </source>
</reference>
<dbReference type="AlphaFoldDB" id="A0A182UB04"/>
<dbReference type="VEuPathDB" id="VectorBase:AMEC017146"/>
<accession>A0A182UB04</accession>
<dbReference type="Proteomes" id="UP000075902">
    <property type="component" value="Unassembled WGS sequence"/>
</dbReference>
<organism evidence="1 2">
    <name type="scientific">Anopheles melas</name>
    <dbReference type="NCBI Taxonomy" id="34690"/>
    <lineage>
        <taxon>Eukaryota</taxon>
        <taxon>Metazoa</taxon>
        <taxon>Ecdysozoa</taxon>
        <taxon>Arthropoda</taxon>
        <taxon>Hexapoda</taxon>
        <taxon>Insecta</taxon>
        <taxon>Pterygota</taxon>
        <taxon>Neoptera</taxon>
        <taxon>Endopterygota</taxon>
        <taxon>Diptera</taxon>
        <taxon>Nematocera</taxon>
        <taxon>Culicoidea</taxon>
        <taxon>Culicidae</taxon>
        <taxon>Anophelinae</taxon>
        <taxon>Anopheles</taxon>
    </lineage>
</organism>